<evidence type="ECO:0000313" key="3">
    <source>
        <dbReference type="Proteomes" id="UP001297581"/>
    </source>
</evidence>
<dbReference type="Gene3D" id="3.40.190.10">
    <property type="entry name" value="Periplasmic binding protein-like II"/>
    <property type="match status" value="2"/>
</dbReference>
<dbReference type="SUPFAM" id="SSF53850">
    <property type="entry name" value="Periplasmic binding protein-like II"/>
    <property type="match status" value="1"/>
</dbReference>
<dbReference type="RefSeq" id="WP_240589891.1">
    <property type="nucleotide sequence ID" value="NZ_JAKUDL010000001.1"/>
</dbReference>
<dbReference type="EMBL" id="JAKUDL010000001">
    <property type="protein sequence ID" value="MCH4293334.1"/>
    <property type="molecule type" value="Genomic_DNA"/>
</dbReference>
<feature type="signal peptide" evidence="1">
    <location>
        <begin position="1"/>
        <end position="24"/>
    </location>
</feature>
<comment type="caution">
    <text evidence="2">The sequence shown here is derived from an EMBL/GenBank/DDBJ whole genome shotgun (WGS) entry which is preliminary data.</text>
</comment>
<gene>
    <name evidence="2" type="ORF">MJ923_03305</name>
</gene>
<dbReference type="AlphaFoldDB" id="A0AAJ1BEJ5"/>
<reference evidence="2 3" key="1">
    <citation type="submission" date="2022-02" db="EMBL/GenBank/DDBJ databases">
        <title>The genome sequence of Shewanella sp. 3B26.</title>
        <authorList>
            <person name="Du J."/>
        </authorList>
    </citation>
    <scope>NUCLEOTIDE SEQUENCE [LARGE SCALE GENOMIC DNA]</scope>
    <source>
        <strain evidence="2 3">3B26</strain>
    </source>
</reference>
<keyword evidence="1" id="KW-0732">Signal</keyword>
<feature type="chain" id="PRO_5042544662" evidence="1">
    <location>
        <begin position="25"/>
        <end position="287"/>
    </location>
</feature>
<sequence>MQIRSWFYALFISVSLAGALPCQAADASLVTTIPNSWQFTLLTEALKRSGTDYQISQLSSEMNQKRKVEEALEGNIDIFWSMTSAELERTVLPIRVPLFKGLLGNRLLIIREADQGRFAKVKNKQDFSAFRAGQNRYWPDATIIESNGLPLITSYKYKNLYPMLEGGRFDYLALGAQEIWDELAKHPDPALKVDSRVLLQYRSPAYFFVSPKRQALAEDLNLGLEAMIADGSFDRMFNKELKIDELYRIAKFNERVIIRLNTPDLSPQTPVNRPELWLDLFSMEGVK</sequence>
<proteinExistence type="predicted"/>
<dbReference type="Proteomes" id="UP001297581">
    <property type="component" value="Unassembled WGS sequence"/>
</dbReference>
<evidence type="ECO:0000256" key="1">
    <source>
        <dbReference type="SAM" id="SignalP"/>
    </source>
</evidence>
<accession>A0AAJ1BEJ5</accession>
<evidence type="ECO:0000313" key="2">
    <source>
        <dbReference type="EMBL" id="MCH4293334.1"/>
    </source>
</evidence>
<protein>
    <submittedName>
        <fullName evidence="2">Transporter substrate-binding domain-containing protein</fullName>
    </submittedName>
</protein>
<organism evidence="2 3">
    <name type="scientific">Shewanella zhuhaiensis</name>
    <dbReference type="NCBI Taxonomy" id="2919576"/>
    <lineage>
        <taxon>Bacteria</taxon>
        <taxon>Pseudomonadati</taxon>
        <taxon>Pseudomonadota</taxon>
        <taxon>Gammaproteobacteria</taxon>
        <taxon>Alteromonadales</taxon>
        <taxon>Shewanellaceae</taxon>
        <taxon>Shewanella</taxon>
    </lineage>
</organism>
<keyword evidence="3" id="KW-1185">Reference proteome</keyword>
<name>A0AAJ1BEJ5_9GAMM</name>